<evidence type="ECO:0000313" key="4">
    <source>
        <dbReference type="Proteomes" id="UP000030643"/>
    </source>
</evidence>
<evidence type="ECO:0000256" key="1">
    <source>
        <dbReference type="ARBA" id="ARBA00022763"/>
    </source>
</evidence>
<dbReference type="CDD" id="cd06445">
    <property type="entry name" value="ATase"/>
    <property type="match status" value="1"/>
</dbReference>
<dbReference type="SUPFAM" id="SSF46767">
    <property type="entry name" value="Methylated DNA-protein cysteine methyltransferase, C-terminal domain"/>
    <property type="match status" value="1"/>
</dbReference>
<dbReference type="GO" id="GO:0032259">
    <property type="term" value="P:methylation"/>
    <property type="evidence" value="ECO:0007669"/>
    <property type="project" value="UniProtKB-KW"/>
</dbReference>
<gene>
    <name evidence="3" type="primary">ogt</name>
    <name evidence="3" type="ORF">WOSG25_040120</name>
</gene>
<dbReference type="Pfam" id="PF01035">
    <property type="entry name" value="DNA_binding_1"/>
    <property type="match status" value="1"/>
</dbReference>
<dbReference type="GO" id="GO:0008168">
    <property type="term" value="F:methyltransferase activity"/>
    <property type="evidence" value="ECO:0007669"/>
    <property type="project" value="UniProtKB-KW"/>
</dbReference>
<dbReference type="PANTHER" id="PTHR10815">
    <property type="entry name" value="METHYLATED-DNA--PROTEIN-CYSTEINE METHYLTRANSFERASE"/>
    <property type="match status" value="1"/>
</dbReference>
<dbReference type="EMBL" id="DF820487">
    <property type="protein sequence ID" value="GAK30572.1"/>
    <property type="molecule type" value="Genomic_DNA"/>
</dbReference>
<dbReference type="PANTHER" id="PTHR10815:SF5">
    <property type="entry name" value="METHYLATED-DNA--PROTEIN-CYSTEINE METHYLTRANSFERASE"/>
    <property type="match status" value="1"/>
</dbReference>
<accession>A0A069CT43</accession>
<dbReference type="RefSeq" id="WP_027698666.1">
    <property type="nucleotide sequence ID" value="NZ_DF820487.1"/>
</dbReference>
<keyword evidence="1" id="KW-0227">DNA damage</keyword>
<dbReference type="OrthoDB" id="9802228at2"/>
<reference evidence="4" key="1">
    <citation type="journal article" date="2014" name="Genome Announc.">
        <title>Draft genome sequence of Weissella oryzae SG25T, isolated from fermented rice grains.</title>
        <authorList>
            <person name="Tanizawa Y."/>
            <person name="Fujisawa T."/>
            <person name="Mochizuki T."/>
            <person name="Kaminuma E."/>
            <person name="Suzuki Y."/>
            <person name="Nakamura Y."/>
            <person name="Tohno M."/>
        </authorList>
    </citation>
    <scope>NUCLEOTIDE SEQUENCE [LARGE SCALE GENOMIC DNA]</scope>
    <source>
        <strain evidence="4">DSM 25784 / JCM 18191 / LMG 30913 / SG25</strain>
    </source>
</reference>
<dbReference type="Gene3D" id="1.10.10.10">
    <property type="entry name" value="Winged helix-like DNA-binding domain superfamily/Winged helix DNA-binding domain"/>
    <property type="match status" value="1"/>
</dbReference>
<dbReference type="GO" id="GO:0006281">
    <property type="term" value="P:DNA repair"/>
    <property type="evidence" value="ECO:0007669"/>
    <property type="project" value="InterPro"/>
</dbReference>
<dbReference type="AlphaFoldDB" id="A0A069CT43"/>
<evidence type="ECO:0000259" key="2">
    <source>
        <dbReference type="Pfam" id="PF01035"/>
    </source>
</evidence>
<dbReference type="InterPro" id="IPR014048">
    <property type="entry name" value="MethylDNA_cys_MeTrfase_DNA-bd"/>
</dbReference>
<proteinExistence type="predicted"/>
<dbReference type="eggNOG" id="COG0350">
    <property type="taxonomic scope" value="Bacteria"/>
</dbReference>
<keyword evidence="3" id="KW-0808">Transferase</keyword>
<keyword evidence="3" id="KW-0489">Methyltransferase</keyword>
<dbReference type="NCBIfam" id="TIGR00589">
    <property type="entry name" value="ogt"/>
    <property type="match status" value="1"/>
</dbReference>
<evidence type="ECO:0000313" key="3">
    <source>
        <dbReference type="EMBL" id="GAK30572.1"/>
    </source>
</evidence>
<dbReference type="InterPro" id="IPR036388">
    <property type="entry name" value="WH-like_DNA-bd_sf"/>
</dbReference>
<name>A0A069CT43_WEIOS</name>
<feature type="domain" description="Methylated-DNA-[protein]-cysteine S-methyltransferase DNA binding" evidence="2">
    <location>
        <begin position="77"/>
        <end position="155"/>
    </location>
</feature>
<protein>
    <submittedName>
        <fullName evidence="3">Methylated-DNA-[protein]-cysteine methyltransferase</fullName>
    </submittedName>
</protein>
<dbReference type="InterPro" id="IPR036217">
    <property type="entry name" value="MethylDNA_cys_MeTrfase_DNAb"/>
</dbReference>
<dbReference type="STRING" id="1329250.WOSG25_040120"/>
<dbReference type="Proteomes" id="UP000030643">
    <property type="component" value="Unassembled WGS sequence"/>
</dbReference>
<organism evidence="3 4">
    <name type="scientific">Weissella oryzae (strain DSM 25784 / JCM 18191 / LMG 30913 / SG25)</name>
    <dbReference type="NCBI Taxonomy" id="1329250"/>
    <lineage>
        <taxon>Bacteria</taxon>
        <taxon>Bacillati</taxon>
        <taxon>Bacillota</taxon>
        <taxon>Bacilli</taxon>
        <taxon>Lactobacillales</taxon>
        <taxon>Lactobacillaceae</taxon>
        <taxon>Weissella</taxon>
    </lineage>
</organism>
<sequence length="157" mass="17720">MQVEQYPFLSGQITLFYSKQGLKFVSLAAEPLLEYTNWFEPATFTFATEVQYAKLVQAYLNHQALPDFTVDWQGTKLQEAVWQYLRRAPSNKTLTYSQLATALGYPQAVRAVASAVGKNPILVLLACHRILLKDGSIGQYRAGVTWKRELLAFEGLI</sequence>
<keyword evidence="4" id="KW-1185">Reference proteome</keyword>